<dbReference type="InterPro" id="IPR033756">
    <property type="entry name" value="YlxH/NBP35"/>
</dbReference>
<keyword evidence="4" id="KW-0067">ATP-binding</keyword>
<evidence type="ECO:0000256" key="2">
    <source>
        <dbReference type="ARBA" id="ARBA00022723"/>
    </source>
</evidence>
<keyword evidence="1" id="KW-0004">4Fe-4S</keyword>
<evidence type="ECO:0000256" key="4">
    <source>
        <dbReference type="ARBA" id="ARBA00022840"/>
    </source>
</evidence>
<dbReference type="AlphaFoldDB" id="A0A8S2HR79"/>
<dbReference type="GO" id="GO:0051539">
    <property type="term" value="F:4 iron, 4 sulfur cluster binding"/>
    <property type="evidence" value="ECO:0007669"/>
    <property type="project" value="UniProtKB-KW"/>
</dbReference>
<proteinExistence type="predicted"/>
<evidence type="ECO:0000256" key="1">
    <source>
        <dbReference type="ARBA" id="ARBA00022485"/>
    </source>
</evidence>
<dbReference type="GO" id="GO:0140663">
    <property type="term" value="F:ATP-dependent FeS chaperone activity"/>
    <property type="evidence" value="ECO:0007669"/>
    <property type="project" value="InterPro"/>
</dbReference>
<protein>
    <submittedName>
        <fullName evidence="8">Uncharacterized protein</fullName>
    </submittedName>
</protein>
<keyword evidence="6" id="KW-0411">Iron-sulfur</keyword>
<evidence type="ECO:0000256" key="5">
    <source>
        <dbReference type="ARBA" id="ARBA00023004"/>
    </source>
</evidence>
<dbReference type="Proteomes" id="UP000682733">
    <property type="component" value="Unassembled WGS sequence"/>
</dbReference>
<organism evidence="8 9">
    <name type="scientific">Didymodactylos carnosus</name>
    <dbReference type="NCBI Taxonomy" id="1234261"/>
    <lineage>
        <taxon>Eukaryota</taxon>
        <taxon>Metazoa</taxon>
        <taxon>Spiralia</taxon>
        <taxon>Gnathifera</taxon>
        <taxon>Rotifera</taxon>
        <taxon>Eurotatoria</taxon>
        <taxon>Bdelloidea</taxon>
        <taxon>Philodinida</taxon>
        <taxon>Philodinidae</taxon>
        <taxon>Didymodactylos</taxon>
    </lineage>
</organism>
<dbReference type="Proteomes" id="UP000677228">
    <property type="component" value="Unassembled WGS sequence"/>
</dbReference>
<dbReference type="EMBL" id="CAJOBA010003243">
    <property type="protein sequence ID" value="CAF3675528.1"/>
    <property type="molecule type" value="Genomic_DNA"/>
</dbReference>
<evidence type="ECO:0000313" key="8">
    <source>
        <dbReference type="EMBL" id="CAF3675528.1"/>
    </source>
</evidence>
<dbReference type="GO" id="GO:0016226">
    <property type="term" value="P:iron-sulfur cluster assembly"/>
    <property type="evidence" value="ECO:0007669"/>
    <property type="project" value="InterPro"/>
</dbReference>
<reference evidence="8" key="1">
    <citation type="submission" date="2021-02" db="EMBL/GenBank/DDBJ databases">
        <authorList>
            <person name="Nowell W R."/>
        </authorList>
    </citation>
    <scope>NUCLEOTIDE SEQUENCE</scope>
</reference>
<keyword evidence="3" id="KW-0547">Nucleotide-binding</keyword>
<dbReference type="SUPFAM" id="SSF52540">
    <property type="entry name" value="P-loop containing nucleoside triphosphate hydrolases"/>
    <property type="match status" value="1"/>
</dbReference>
<dbReference type="GO" id="GO:0005524">
    <property type="term" value="F:ATP binding"/>
    <property type="evidence" value="ECO:0007669"/>
    <property type="project" value="UniProtKB-KW"/>
</dbReference>
<dbReference type="EMBL" id="CAJNOK010003241">
    <property type="protein sequence ID" value="CAF0893648.1"/>
    <property type="molecule type" value="Genomic_DNA"/>
</dbReference>
<evidence type="ECO:0000313" key="9">
    <source>
        <dbReference type="Proteomes" id="UP000682733"/>
    </source>
</evidence>
<comment type="caution">
    <text evidence="8">The sequence shown here is derived from an EMBL/GenBank/DDBJ whole genome shotgun (WGS) entry which is preliminary data.</text>
</comment>
<dbReference type="InterPro" id="IPR027417">
    <property type="entry name" value="P-loop_NTPase"/>
</dbReference>
<dbReference type="Gene3D" id="3.40.50.300">
    <property type="entry name" value="P-loop containing nucleotide triphosphate hydrolases"/>
    <property type="match status" value="1"/>
</dbReference>
<dbReference type="GO" id="GO:0046872">
    <property type="term" value="F:metal ion binding"/>
    <property type="evidence" value="ECO:0007669"/>
    <property type="project" value="UniProtKB-KW"/>
</dbReference>
<keyword evidence="5" id="KW-0408">Iron</keyword>
<evidence type="ECO:0000313" key="7">
    <source>
        <dbReference type="EMBL" id="CAF0893648.1"/>
    </source>
</evidence>
<sequence length="144" mass="16338">MNFRTLGVSVQLSLYLKNLCYHVGLLDVDLCGPSIPQMFCLEKSSKNIVYESEQGWTPIYVVESNALCIMLIGFLLENMNGAIIWRGPRKMAMIQRLIAGVNWSNLDYLVTETPTSTSDEHITVMNILKQSNSEKTNDYLHSIF</sequence>
<dbReference type="PANTHER" id="PTHR23264:SF19">
    <property type="entry name" value="CYTOSOLIC FE-S CLUSTER ASSEMBLY FACTOR NUBP2"/>
    <property type="match status" value="1"/>
</dbReference>
<accession>A0A8S2HR79</accession>
<dbReference type="Pfam" id="PF10609">
    <property type="entry name" value="ParA"/>
    <property type="match status" value="1"/>
</dbReference>
<dbReference type="InterPro" id="IPR019591">
    <property type="entry name" value="Mrp/NBP35_ATP-bd"/>
</dbReference>
<name>A0A8S2HR79_9BILA</name>
<evidence type="ECO:0000256" key="6">
    <source>
        <dbReference type="ARBA" id="ARBA00023014"/>
    </source>
</evidence>
<dbReference type="PANTHER" id="PTHR23264">
    <property type="entry name" value="NUCLEOTIDE-BINDING PROTEIN NBP35 YEAST -RELATED"/>
    <property type="match status" value="1"/>
</dbReference>
<gene>
    <name evidence="7" type="ORF">OVA965_LOCUS9257</name>
    <name evidence="8" type="ORF">TMI583_LOCUS9256</name>
</gene>
<evidence type="ECO:0000256" key="3">
    <source>
        <dbReference type="ARBA" id="ARBA00022741"/>
    </source>
</evidence>
<keyword evidence="2" id="KW-0479">Metal-binding</keyword>
<dbReference type="GO" id="GO:0005829">
    <property type="term" value="C:cytosol"/>
    <property type="evidence" value="ECO:0007669"/>
    <property type="project" value="TreeGrafter"/>
</dbReference>